<keyword evidence="7 11" id="KW-0472">Membrane</keyword>
<dbReference type="EMBL" id="CAVLGL010000081">
    <property type="protein sequence ID" value="CAK1586794.1"/>
    <property type="molecule type" value="Genomic_DNA"/>
</dbReference>
<evidence type="ECO:0000256" key="6">
    <source>
        <dbReference type="ARBA" id="ARBA00022989"/>
    </source>
</evidence>
<comment type="caution">
    <text evidence="12">The sequence shown here is derived from an EMBL/GenBank/DDBJ whole genome shotgun (WGS) entry which is preliminary data.</text>
</comment>
<organism evidence="12 13">
    <name type="scientific">Parnassius mnemosyne</name>
    <name type="common">clouded apollo</name>
    <dbReference type="NCBI Taxonomy" id="213953"/>
    <lineage>
        <taxon>Eukaryota</taxon>
        <taxon>Metazoa</taxon>
        <taxon>Ecdysozoa</taxon>
        <taxon>Arthropoda</taxon>
        <taxon>Hexapoda</taxon>
        <taxon>Insecta</taxon>
        <taxon>Pterygota</taxon>
        <taxon>Neoptera</taxon>
        <taxon>Endopterygota</taxon>
        <taxon>Lepidoptera</taxon>
        <taxon>Glossata</taxon>
        <taxon>Ditrysia</taxon>
        <taxon>Papilionoidea</taxon>
        <taxon>Papilionidae</taxon>
        <taxon>Parnassiinae</taxon>
        <taxon>Parnassini</taxon>
        <taxon>Parnassius</taxon>
        <taxon>Driopa</taxon>
    </lineage>
</organism>
<dbReference type="Proteomes" id="UP001314205">
    <property type="component" value="Unassembled WGS sequence"/>
</dbReference>
<dbReference type="Gene3D" id="1.10.287.660">
    <property type="entry name" value="Helix hairpin bin"/>
    <property type="match status" value="1"/>
</dbReference>
<reference evidence="12 13" key="1">
    <citation type="submission" date="2023-11" db="EMBL/GenBank/DDBJ databases">
        <authorList>
            <person name="Hedman E."/>
            <person name="Englund M."/>
            <person name="Stromberg M."/>
            <person name="Nyberg Akerstrom W."/>
            <person name="Nylinder S."/>
            <person name="Jareborg N."/>
            <person name="Kallberg Y."/>
            <person name="Kronander E."/>
        </authorList>
    </citation>
    <scope>NUCLEOTIDE SEQUENCE [LARGE SCALE GENOMIC DNA]</scope>
</reference>
<dbReference type="PANTHER" id="PTHR42650">
    <property type="entry name" value="TAIL-ANCHORED PROTEIN INSERTION RECEPTOR WRB"/>
    <property type="match status" value="1"/>
</dbReference>
<dbReference type="GO" id="GO:0071816">
    <property type="term" value="P:tail-anchored membrane protein insertion into ER membrane"/>
    <property type="evidence" value="ECO:0007669"/>
    <property type="project" value="InterPro"/>
</dbReference>
<proteinExistence type="inferred from homology"/>
<keyword evidence="6 11" id="KW-1133">Transmembrane helix</keyword>
<dbReference type="AlphaFoldDB" id="A0AAV1KY70"/>
<dbReference type="Pfam" id="PF04420">
    <property type="entry name" value="CHD5"/>
    <property type="match status" value="1"/>
</dbReference>
<sequence>MLEILNGFLLVYFVFLCTISALVPILVKPIVACFSGASKEERSAWREVMKLKEVQKNISMKDEFAAYSKLQRKINKLESQIKENRSSRMSKGLAIIGSVHIVLQVLVALIIVVSVIWFRREPIVALKGDLFPLTTILRYPSEMPNAVSTHMWVLISNFSIRTLLKPILS</sequence>
<keyword evidence="5" id="KW-0256">Endoplasmic reticulum</keyword>
<evidence type="ECO:0000256" key="11">
    <source>
        <dbReference type="SAM" id="Phobius"/>
    </source>
</evidence>
<evidence type="ECO:0000256" key="1">
    <source>
        <dbReference type="ARBA" id="ARBA00004477"/>
    </source>
</evidence>
<dbReference type="GO" id="GO:0043529">
    <property type="term" value="C:GET complex"/>
    <property type="evidence" value="ECO:0007669"/>
    <property type="project" value="TreeGrafter"/>
</dbReference>
<dbReference type="PANTHER" id="PTHR42650:SF1">
    <property type="entry name" value="GUIDED ENTRY OF TAIL-ANCHORED PROTEINS FACTOR 1"/>
    <property type="match status" value="1"/>
</dbReference>
<name>A0AAV1KY70_9NEOP</name>
<dbReference type="GO" id="GO:0005789">
    <property type="term" value="C:endoplasmic reticulum membrane"/>
    <property type="evidence" value="ECO:0007669"/>
    <property type="project" value="UniProtKB-SubCell"/>
</dbReference>
<evidence type="ECO:0000256" key="9">
    <source>
        <dbReference type="ARBA" id="ARBA00033006"/>
    </source>
</evidence>
<evidence type="ECO:0000256" key="7">
    <source>
        <dbReference type="ARBA" id="ARBA00023136"/>
    </source>
</evidence>
<keyword evidence="4 11" id="KW-0812">Transmembrane</keyword>
<evidence type="ECO:0000256" key="2">
    <source>
        <dbReference type="ARBA" id="ARBA00010799"/>
    </source>
</evidence>
<evidence type="ECO:0000256" key="8">
    <source>
        <dbReference type="ARBA" id="ARBA00032437"/>
    </source>
</evidence>
<dbReference type="GO" id="GO:0043495">
    <property type="term" value="F:protein-membrane adaptor activity"/>
    <property type="evidence" value="ECO:0007669"/>
    <property type="project" value="TreeGrafter"/>
</dbReference>
<accession>A0AAV1KY70</accession>
<gene>
    <name evidence="12" type="ORF">PARMNEM_LOCUS7698</name>
</gene>
<comment type="subcellular location">
    <subcellularLocation>
        <location evidence="1">Endoplasmic reticulum membrane</location>
        <topology evidence="1">Multi-pass membrane protein</topology>
    </subcellularLocation>
</comment>
<dbReference type="InterPro" id="IPR028945">
    <property type="entry name" value="Get1"/>
</dbReference>
<evidence type="ECO:0000313" key="13">
    <source>
        <dbReference type="Proteomes" id="UP001314205"/>
    </source>
</evidence>
<evidence type="ECO:0000313" key="12">
    <source>
        <dbReference type="EMBL" id="CAK1586794.1"/>
    </source>
</evidence>
<protein>
    <recommendedName>
        <fullName evidence="3">Guided entry of tail-anchored proteins factor 1</fullName>
    </recommendedName>
    <alternativeName>
        <fullName evidence="8">Tail-anchored protein insertion receptor WRB</fullName>
    </alternativeName>
    <alternativeName>
        <fullName evidence="9">Tryptophan-rich basic protein</fullName>
    </alternativeName>
</protein>
<evidence type="ECO:0000256" key="4">
    <source>
        <dbReference type="ARBA" id="ARBA00022692"/>
    </source>
</evidence>
<keyword evidence="10" id="KW-0175">Coiled coil</keyword>
<evidence type="ECO:0000256" key="5">
    <source>
        <dbReference type="ARBA" id="ARBA00022824"/>
    </source>
</evidence>
<dbReference type="InterPro" id="IPR029012">
    <property type="entry name" value="Helix_hairpin_bin_sf"/>
</dbReference>
<feature type="coiled-coil region" evidence="10">
    <location>
        <begin position="60"/>
        <end position="87"/>
    </location>
</feature>
<feature type="transmembrane region" description="Helical" evidence="11">
    <location>
        <begin position="6"/>
        <end position="27"/>
    </location>
</feature>
<evidence type="ECO:0000256" key="10">
    <source>
        <dbReference type="SAM" id="Coils"/>
    </source>
</evidence>
<feature type="transmembrane region" description="Helical" evidence="11">
    <location>
        <begin position="92"/>
        <end position="118"/>
    </location>
</feature>
<evidence type="ECO:0000256" key="3">
    <source>
        <dbReference type="ARBA" id="ARBA00017951"/>
    </source>
</evidence>
<comment type="similarity">
    <text evidence="2">Belongs to the WRB/GET1 family.</text>
</comment>
<keyword evidence="13" id="KW-1185">Reference proteome</keyword>